<feature type="region of interest" description="Disordered" evidence="2">
    <location>
        <begin position="327"/>
        <end position="402"/>
    </location>
</feature>
<sequence length="402" mass="44582">MALPPEQIRLKRKANDEAPGTLYLHSDNNKRLRRSSDFCFQLLRNKSRSDLALTNKSAPSASGRPVHVVSNYVGPSVPIIRATAPGAEVEDERRRRAQLAQASTKSPVPDGAAGQTDLATPASSIPPRRYHLTKPSASPAGHKRQPWSPGSRSNVQPDIALFMEKPVNVSSHHEDGRNGRYSLPSNNAPMDNPTVTARKKRPKVNAAEKSFLAAQKQVQANIDGRGSEMPGSPEGDAFVSSSPSKRTQQILIDMAQEHQSLSHFGELQQALDDASMDLGNPEDYIYETYIRVPRSALANMGDQSESSRTIGFLVIEEEDQQLWETYADAEEESEWDEEDEDSNAEDNPANEYPEEDLDSDDDYGYGAYRHRHAASDDEEYDLEDNFENEAWSDDGHTKSPGF</sequence>
<feature type="compositionally biased region" description="Polar residues" evidence="2">
    <location>
        <begin position="183"/>
        <end position="195"/>
    </location>
</feature>
<dbReference type="OrthoDB" id="6255506at2759"/>
<feature type="region of interest" description="Disordered" evidence="2">
    <location>
        <begin position="169"/>
        <end position="200"/>
    </location>
</feature>
<organism evidence="4 5">
    <name type="scientific">Phaeomoniella chlamydospora</name>
    <name type="common">Phaeoacremonium chlamydosporum</name>
    <dbReference type="NCBI Taxonomy" id="158046"/>
    <lineage>
        <taxon>Eukaryota</taxon>
        <taxon>Fungi</taxon>
        <taxon>Dikarya</taxon>
        <taxon>Ascomycota</taxon>
        <taxon>Pezizomycotina</taxon>
        <taxon>Eurotiomycetes</taxon>
        <taxon>Chaetothyriomycetidae</taxon>
        <taxon>Phaeomoniellales</taxon>
        <taxon>Phaeomoniellaceae</taxon>
        <taxon>Phaeomoniella</taxon>
    </lineage>
</organism>
<dbReference type="Proteomes" id="UP000053317">
    <property type="component" value="Unassembled WGS sequence"/>
</dbReference>
<dbReference type="GO" id="GO:0006606">
    <property type="term" value="P:protein import into nucleus"/>
    <property type="evidence" value="ECO:0007669"/>
    <property type="project" value="InterPro"/>
</dbReference>
<dbReference type="Pfam" id="PF08574">
    <property type="entry name" value="Iwr1"/>
    <property type="match status" value="1"/>
</dbReference>
<dbReference type="EMBL" id="LCWF01000001">
    <property type="protein sequence ID" value="KKY29228.1"/>
    <property type="molecule type" value="Genomic_DNA"/>
</dbReference>
<evidence type="ECO:0000259" key="3">
    <source>
        <dbReference type="Pfam" id="PF08574"/>
    </source>
</evidence>
<dbReference type="PANTHER" id="PTHR28063">
    <property type="entry name" value="RNA POLYMERASE II NUCLEAR LOCALIZATION PROTEIN IWR1"/>
    <property type="match status" value="1"/>
</dbReference>
<evidence type="ECO:0000313" key="4">
    <source>
        <dbReference type="EMBL" id="KKY29228.1"/>
    </source>
</evidence>
<dbReference type="InterPro" id="IPR040150">
    <property type="entry name" value="Iwr1"/>
</dbReference>
<dbReference type="InterPro" id="IPR013883">
    <property type="entry name" value="TF_Iwr1_dom"/>
</dbReference>
<gene>
    <name evidence="4" type="ORF">UCRPC4_g00018</name>
</gene>
<evidence type="ECO:0000256" key="1">
    <source>
        <dbReference type="ARBA" id="ARBA00010218"/>
    </source>
</evidence>
<name>A0A0G2H1N1_PHACM</name>
<feature type="domain" description="Transcription factor Iwr1" evidence="3">
    <location>
        <begin position="282"/>
        <end position="356"/>
    </location>
</feature>
<reference evidence="4 5" key="1">
    <citation type="submission" date="2015-05" db="EMBL/GenBank/DDBJ databases">
        <title>Distinctive expansion of gene families associated with plant cell wall degradation and secondary metabolism in the genomes of grapevine trunk pathogens.</title>
        <authorList>
            <person name="Lawrence D.P."/>
            <person name="Travadon R."/>
            <person name="Rolshausen P.E."/>
            <person name="Baumgartner K."/>
        </authorList>
    </citation>
    <scope>NUCLEOTIDE SEQUENCE [LARGE SCALE GENOMIC DNA]</scope>
    <source>
        <strain evidence="4">UCRPC4</strain>
    </source>
</reference>
<dbReference type="PANTHER" id="PTHR28063:SF1">
    <property type="entry name" value="RNA POLYMERASE II NUCLEAR LOCALIZATION PROTEIN IWR1"/>
    <property type="match status" value="1"/>
</dbReference>
<keyword evidence="5" id="KW-1185">Reference proteome</keyword>
<feature type="region of interest" description="Disordered" evidence="2">
    <location>
        <begin position="226"/>
        <end position="246"/>
    </location>
</feature>
<feature type="compositionally biased region" description="Acidic residues" evidence="2">
    <location>
        <begin position="352"/>
        <end position="363"/>
    </location>
</feature>
<comment type="caution">
    <text evidence="4">The sequence shown here is derived from an EMBL/GenBank/DDBJ whole genome shotgun (WGS) entry which is preliminary data.</text>
</comment>
<feature type="compositionally biased region" description="Basic and acidic residues" evidence="2">
    <location>
        <begin position="393"/>
        <end position="402"/>
    </location>
</feature>
<dbReference type="AlphaFoldDB" id="A0A0G2H1N1"/>
<comment type="similarity">
    <text evidence="1">Belongs to the IWR1/SLC7A6OS family.</text>
</comment>
<feature type="compositionally biased region" description="Acidic residues" evidence="2">
    <location>
        <begin position="376"/>
        <end position="392"/>
    </location>
</feature>
<evidence type="ECO:0000256" key="2">
    <source>
        <dbReference type="SAM" id="MobiDB-lite"/>
    </source>
</evidence>
<evidence type="ECO:0000313" key="5">
    <source>
        <dbReference type="Proteomes" id="UP000053317"/>
    </source>
</evidence>
<protein>
    <recommendedName>
        <fullName evidence="3">Transcription factor Iwr1 domain-containing protein</fullName>
    </recommendedName>
</protein>
<dbReference type="GO" id="GO:0005737">
    <property type="term" value="C:cytoplasm"/>
    <property type="evidence" value="ECO:0007669"/>
    <property type="project" value="TreeGrafter"/>
</dbReference>
<reference evidence="4 5" key="2">
    <citation type="submission" date="2015-05" db="EMBL/GenBank/DDBJ databases">
        <authorList>
            <person name="Morales-Cruz A."/>
            <person name="Amrine K.C."/>
            <person name="Cantu D."/>
        </authorList>
    </citation>
    <scope>NUCLEOTIDE SEQUENCE [LARGE SCALE GENOMIC DNA]</scope>
    <source>
        <strain evidence="4">UCRPC4</strain>
    </source>
</reference>
<feature type="compositionally biased region" description="Acidic residues" evidence="2">
    <location>
        <begin position="327"/>
        <end position="344"/>
    </location>
</feature>
<feature type="region of interest" description="Disordered" evidence="2">
    <location>
        <begin position="84"/>
        <end position="155"/>
    </location>
</feature>
<accession>A0A0G2H1N1</accession>
<proteinExistence type="inferred from homology"/>